<dbReference type="GO" id="GO:0016020">
    <property type="term" value="C:membrane"/>
    <property type="evidence" value="ECO:0007669"/>
    <property type="project" value="UniProtKB-SubCell"/>
</dbReference>
<dbReference type="InterPro" id="IPR004841">
    <property type="entry name" value="AA-permease/SLC12A_dom"/>
</dbReference>
<feature type="non-terminal residue" evidence="8">
    <location>
        <position position="262"/>
    </location>
</feature>
<evidence type="ECO:0000256" key="3">
    <source>
        <dbReference type="ARBA" id="ARBA00022989"/>
    </source>
</evidence>
<sequence length="262" mass="29101">RLFLYLFFVIVLGGTCERSALLSDYMIAEKVSGLGILLLLALYISSISSCLATLYGTPRVLQSIAAENMLPIMKSLAIGKGPNQVPFNALLVISGITLIFIGIGEINRLATLATMPFLITYGVIEYSYFALCMQFDLNQRRLAKYRSSGICSPPTFVTRKSDDEEGTGSSVVSEDGSNPSDKKTRNEEFEELLEKYNLDEIEEKPRTFISPFCNRWLSLAGVVIKFILMFFIHWGYSLLSIAICILVWFYIGRAAPGVNPGI</sequence>
<evidence type="ECO:0000256" key="6">
    <source>
        <dbReference type="SAM" id="Phobius"/>
    </source>
</evidence>
<dbReference type="Gene3D" id="1.20.1740.10">
    <property type="entry name" value="Amino acid/polyamine transporter I"/>
    <property type="match status" value="1"/>
</dbReference>
<feature type="transmembrane region" description="Helical" evidence="6">
    <location>
        <begin position="34"/>
        <end position="55"/>
    </location>
</feature>
<evidence type="ECO:0000259" key="7">
    <source>
        <dbReference type="Pfam" id="PF00324"/>
    </source>
</evidence>
<dbReference type="AlphaFoldDB" id="A0A0K2VHN6"/>
<dbReference type="OrthoDB" id="2020542at2759"/>
<reference evidence="8" key="1">
    <citation type="submission" date="2014-05" db="EMBL/GenBank/DDBJ databases">
        <authorList>
            <person name="Chronopoulou M."/>
        </authorList>
    </citation>
    <scope>NUCLEOTIDE SEQUENCE</scope>
    <source>
        <tissue evidence="8">Whole organism</tissue>
    </source>
</reference>
<feature type="region of interest" description="Disordered" evidence="5">
    <location>
        <begin position="156"/>
        <end position="186"/>
    </location>
</feature>
<dbReference type="PANTHER" id="PTHR11827">
    <property type="entry name" value="SOLUTE CARRIER FAMILY 12, CATION COTRANSPORTERS"/>
    <property type="match status" value="1"/>
</dbReference>
<dbReference type="GO" id="GO:1990573">
    <property type="term" value="P:potassium ion import across plasma membrane"/>
    <property type="evidence" value="ECO:0007669"/>
    <property type="project" value="TreeGrafter"/>
</dbReference>
<evidence type="ECO:0000256" key="4">
    <source>
        <dbReference type="ARBA" id="ARBA00023136"/>
    </source>
</evidence>
<feature type="domain" description="Amino acid permease/ SLC12A" evidence="7">
    <location>
        <begin position="2"/>
        <end position="145"/>
    </location>
</feature>
<dbReference type="GO" id="GO:0055064">
    <property type="term" value="P:chloride ion homeostasis"/>
    <property type="evidence" value="ECO:0007669"/>
    <property type="project" value="TreeGrafter"/>
</dbReference>
<dbReference type="Pfam" id="PF00324">
    <property type="entry name" value="AA_permease"/>
    <property type="match status" value="1"/>
</dbReference>
<accession>A0A0K2VHN6</accession>
<evidence type="ECO:0000256" key="1">
    <source>
        <dbReference type="ARBA" id="ARBA00004141"/>
    </source>
</evidence>
<dbReference type="GO" id="GO:0055075">
    <property type="term" value="P:potassium ion homeostasis"/>
    <property type="evidence" value="ECO:0007669"/>
    <property type="project" value="TreeGrafter"/>
</dbReference>
<keyword evidence="4 6" id="KW-0472">Membrane</keyword>
<dbReference type="PANTHER" id="PTHR11827:SF6">
    <property type="entry name" value="SOLUTE CARRIER FAMILY 12 MEMBER 8"/>
    <property type="match status" value="1"/>
</dbReference>
<dbReference type="GO" id="GO:0015379">
    <property type="term" value="F:potassium:chloride symporter activity"/>
    <property type="evidence" value="ECO:0007669"/>
    <property type="project" value="TreeGrafter"/>
</dbReference>
<feature type="compositionally biased region" description="Polar residues" evidence="5">
    <location>
        <begin position="167"/>
        <end position="179"/>
    </location>
</feature>
<comment type="subcellular location">
    <subcellularLocation>
        <location evidence="1">Membrane</location>
        <topology evidence="1">Multi-pass membrane protein</topology>
    </subcellularLocation>
</comment>
<keyword evidence="2 6" id="KW-0812">Transmembrane</keyword>
<dbReference type="EMBL" id="HACA01032627">
    <property type="protein sequence ID" value="CDW49988.1"/>
    <property type="molecule type" value="Transcribed_RNA"/>
</dbReference>
<proteinExistence type="predicted"/>
<evidence type="ECO:0000313" key="8">
    <source>
        <dbReference type="EMBL" id="CDW49988.1"/>
    </source>
</evidence>
<dbReference type="InterPro" id="IPR004842">
    <property type="entry name" value="SLC12A_fam"/>
</dbReference>
<protein>
    <recommendedName>
        <fullName evidence="7">Amino acid permease/ SLC12A domain-containing protein</fullName>
    </recommendedName>
</protein>
<evidence type="ECO:0000256" key="2">
    <source>
        <dbReference type="ARBA" id="ARBA00022692"/>
    </source>
</evidence>
<feature type="non-terminal residue" evidence="8">
    <location>
        <position position="1"/>
    </location>
</feature>
<feature type="transmembrane region" description="Helical" evidence="6">
    <location>
        <begin position="85"/>
        <end position="103"/>
    </location>
</feature>
<keyword evidence="3 6" id="KW-1133">Transmembrane helix</keyword>
<feature type="transmembrane region" description="Helical" evidence="6">
    <location>
        <begin position="109"/>
        <end position="131"/>
    </location>
</feature>
<evidence type="ECO:0000256" key="5">
    <source>
        <dbReference type="SAM" id="MobiDB-lite"/>
    </source>
</evidence>
<name>A0A0K2VHN6_LEPSM</name>
<feature type="transmembrane region" description="Helical" evidence="6">
    <location>
        <begin position="226"/>
        <end position="251"/>
    </location>
</feature>
<organism evidence="8">
    <name type="scientific">Lepeophtheirus salmonis</name>
    <name type="common">Salmon louse</name>
    <name type="synonym">Caligus salmonis</name>
    <dbReference type="NCBI Taxonomy" id="72036"/>
    <lineage>
        <taxon>Eukaryota</taxon>
        <taxon>Metazoa</taxon>
        <taxon>Ecdysozoa</taxon>
        <taxon>Arthropoda</taxon>
        <taxon>Crustacea</taxon>
        <taxon>Multicrustacea</taxon>
        <taxon>Hexanauplia</taxon>
        <taxon>Copepoda</taxon>
        <taxon>Siphonostomatoida</taxon>
        <taxon>Caligidae</taxon>
        <taxon>Lepeophtheirus</taxon>
    </lineage>
</organism>
<dbReference type="GO" id="GO:0006884">
    <property type="term" value="P:cell volume homeostasis"/>
    <property type="evidence" value="ECO:0007669"/>
    <property type="project" value="TreeGrafter"/>
</dbReference>